<evidence type="ECO:0000313" key="4">
    <source>
        <dbReference type="Proteomes" id="UP000199058"/>
    </source>
</evidence>
<reference evidence="3 4" key="1">
    <citation type="submission" date="2016-10" db="EMBL/GenBank/DDBJ databases">
        <authorList>
            <person name="de Groot N.N."/>
        </authorList>
    </citation>
    <scope>NUCLEOTIDE SEQUENCE [LARGE SCALE GENOMIC DNA]</scope>
    <source>
        <strain evidence="3 4">DSM 18438</strain>
    </source>
</reference>
<dbReference type="STRING" id="1122252.SAMN05660443_0477"/>
<accession>A0A1I1EC47</accession>
<organism evidence="3 4">
    <name type="scientific">Marinospirillum celere</name>
    <dbReference type="NCBI Taxonomy" id="1122252"/>
    <lineage>
        <taxon>Bacteria</taxon>
        <taxon>Pseudomonadati</taxon>
        <taxon>Pseudomonadota</taxon>
        <taxon>Gammaproteobacteria</taxon>
        <taxon>Oceanospirillales</taxon>
        <taxon>Oceanospirillaceae</taxon>
        <taxon>Marinospirillum</taxon>
    </lineage>
</organism>
<dbReference type="InterPro" id="IPR036938">
    <property type="entry name" value="PAP2/HPO_sf"/>
</dbReference>
<keyword evidence="4" id="KW-1185">Reference proteome</keyword>
<proteinExistence type="predicted"/>
<evidence type="ECO:0000259" key="2">
    <source>
        <dbReference type="SMART" id="SM00014"/>
    </source>
</evidence>
<dbReference type="OrthoDB" id="9780918at2"/>
<dbReference type="Gene3D" id="1.20.144.10">
    <property type="entry name" value="Phosphatidic acid phosphatase type 2/haloperoxidase"/>
    <property type="match status" value="1"/>
</dbReference>
<feature type="signal peptide" evidence="1">
    <location>
        <begin position="1"/>
        <end position="20"/>
    </location>
</feature>
<dbReference type="RefSeq" id="WP_143089464.1">
    <property type="nucleotide sequence ID" value="NZ_FOLH01000001.1"/>
</dbReference>
<evidence type="ECO:0000313" key="3">
    <source>
        <dbReference type="EMBL" id="SFB84142.1"/>
    </source>
</evidence>
<feature type="chain" id="PRO_5011435270" evidence="1">
    <location>
        <begin position="21"/>
        <end position="266"/>
    </location>
</feature>
<evidence type="ECO:0000256" key="1">
    <source>
        <dbReference type="SAM" id="SignalP"/>
    </source>
</evidence>
<sequence length="266" mass="28954">MRFLLVLLAALMTLPVGVHAGDDDASTTGNYFANFYRIPMGAAGEIFTLDSDKLKRNALAFGTVALVYTQDEEIRDYWFDNIKSDGLDEWTGGFLYDIGSPKGALWIHGATSVSALMFDDDYLMDTTFLSLQSVIISQVFAESSKRITGRERPRDSGGDSNLWGEGGMSFFSGHSSGAFASMTVFAERYRHQPLVYWGAYGLATATALSRINEDAHWASDTLAGALVGYGVGQLTLRYSPFESTGNTVLLPVVSPDVMGLAVFHAF</sequence>
<gene>
    <name evidence="3" type="ORF">SAMN05660443_0477</name>
</gene>
<feature type="domain" description="Phosphatidic acid phosphatase type 2/haloperoxidase" evidence="2">
    <location>
        <begin position="128"/>
        <end position="236"/>
    </location>
</feature>
<name>A0A1I1EC47_9GAMM</name>
<dbReference type="InterPro" id="IPR000326">
    <property type="entry name" value="PAP2/HPO"/>
</dbReference>
<dbReference type="EMBL" id="FOLH01000001">
    <property type="protein sequence ID" value="SFB84142.1"/>
    <property type="molecule type" value="Genomic_DNA"/>
</dbReference>
<dbReference type="Proteomes" id="UP000199058">
    <property type="component" value="Unassembled WGS sequence"/>
</dbReference>
<keyword evidence="1" id="KW-0732">Signal</keyword>
<dbReference type="SMART" id="SM00014">
    <property type="entry name" value="acidPPc"/>
    <property type="match status" value="1"/>
</dbReference>
<dbReference type="Pfam" id="PF01569">
    <property type="entry name" value="PAP2"/>
    <property type="match status" value="1"/>
</dbReference>
<dbReference type="SUPFAM" id="SSF48317">
    <property type="entry name" value="Acid phosphatase/Vanadium-dependent haloperoxidase"/>
    <property type="match status" value="1"/>
</dbReference>
<dbReference type="AlphaFoldDB" id="A0A1I1EC47"/>
<protein>
    <submittedName>
        <fullName evidence="3">PAP2 superfamily protein</fullName>
    </submittedName>
</protein>